<sequence length="157" mass="16906">MGVETSPSSDRMLRRLAGVLAAAVAGIHLYWALPVAVDQLRFGILHDPRPAAFLLATMAMLMGVLLVVQGFDPLPVYVGGILLMLVFLVGYAAWHTVLDHGAFWPGRPAHGGHSELGPIRLVVVHLQDDSLAFASKVVEAALLAVLSVLTVRELRDR</sequence>
<dbReference type="RefSeq" id="WP_209482737.1">
    <property type="nucleotide sequence ID" value="NZ_JAGGKQ010000002.1"/>
</dbReference>
<evidence type="ECO:0000313" key="2">
    <source>
        <dbReference type="EMBL" id="MBP1921355.1"/>
    </source>
</evidence>
<keyword evidence="3" id="KW-1185">Reference proteome</keyword>
<feature type="transmembrane region" description="Helical" evidence="1">
    <location>
        <begin position="75"/>
        <end position="94"/>
    </location>
</feature>
<keyword evidence="1" id="KW-0812">Transmembrane</keyword>
<dbReference type="OrthoDB" id="264513at2157"/>
<gene>
    <name evidence="2" type="ORF">J2751_000344</name>
</gene>
<evidence type="ECO:0000256" key="1">
    <source>
        <dbReference type="SAM" id="Phobius"/>
    </source>
</evidence>
<dbReference type="AlphaFoldDB" id="A0A8T4GE14"/>
<feature type="transmembrane region" description="Helical" evidence="1">
    <location>
        <begin position="51"/>
        <end position="68"/>
    </location>
</feature>
<organism evidence="2 3">
    <name type="scientific">Halorubrum alkaliphilum</name>
    <dbReference type="NCBI Taxonomy" id="261290"/>
    <lineage>
        <taxon>Archaea</taxon>
        <taxon>Methanobacteriati</taxon>
        <taxon>Methanobacteriota</taxon>
        <taxon>Stenosarchaea group</taxon>
        <taxon>Halobacteria</taxon>
        <taxon>Halobacteriales</taxon>
        <taxon>Haloferacaceae</taxon>
        <taxon>Halorubrum</taxon>
    </lineage>
</organism>
<proteinExistence type="predicted"/>
<reference evidence="2" key="1">
    <citation type="submission" date="2021-03" db="EMBL/GenBank/DDBJ databases">
        <title>Genomic Encyclopedia of Type Strains, Phase IV (KMG-IV): sequencing the most valuable type-strain genomes for metagenomic binning, comparative biology and taxonomic classification.</title>
        <authorList>
            <person name="Goeker M."/>
        </authorList>
    </citation>
    <scope>NUCLEOTIDE SEQUENCE</scope>
    <source>
        <strain evidence="2">DSM 23564</strain>
    </source>
</reference>
<feature type="transmembrane region" description="Helical" evidence="1">
    <location>
        <begin position="12"/>
        <end position="31"/>
    </location>
</feature>
<keyword evidence="1" id="KW-0472">Membrane</keyword>
<evidence type="ECO:0000313" key="3">
    <source>
        <dbReference type="Proteomes" id="UP000823588"/>
    </source>
</evidence>
<name>A0A8T4GE14_9EURY</name>
<keyword evidence="1" id="KW-1133">Transmembrane helix</keyword>
<protein>
    <submittedName>
        <fullName evidence="2">Uncharacterized protein</fullName>
    </submittedName>
</protein>
<accession>A0A8T4GE14</accession>
<feature type="transmembrane region" description="Helical" evidence="1">
    <location>
        <begin position="131"/>
        <end position="151"/>
    </location>
</feature>
<dbReference type="EMBL" id="JAGGKQ010000002">
    <property type="protein sequence ID" value="MBP1921355.1"/>
    <property type="molecule type" value="Genomic_DNA"/>
</dbReference>
<comment type="caution">
    <text evidence="2">The sequence shown here is derived from an EMBL/GenBank/DDBJ whole genome shotgun (WGS) entry which is preliminary data.</text>
</comment>
<dbReference type="Proteomes" id="UP000823588">
    <property type="component" value="Unassembled WGS sequence"/>
</dbReference>